<dbReference type="InterPro" id="IPR008042">
    <property type="entry name" value="Retrotrans_Pao"/>
</dbReference>
<sequence length="927" mass="104562">MLQTARVSTHFRGTNCVATLLFDNGSDRSFVTNSFARKLGVIPNYNELLSLNSFSNPRSGVQSIPRTTLSLQSKDGIKSPIDVLMVDCISEGLENTVTYDIARLPHLRGLSLAYPPSNRSTLNIDILIGADHYWDFVTHNSRIVRGKPNAIPTVFGYLLSGPFTTHNRTNKTNSFTIASIRAHDSVMDKMIASYWDLESVGVKDTITRQQALNITHEQQYKEYTDKCLTVENNQFVAKLPWKVNHPILPTNFKSAEVRTRSMIRKLEPDSLKIYDRILSEQLKSDFIELVPNDDTTIGHYLPHRSVKKDSESTPIRLVYDASATTNKNHPSLNQCLETGPPLLNSLTEILIRFRANSIALVADIEKAFLMIRLSESDRKFTKFLWLSNPSDIESSFVAYQFKSVLFGATCSPYILNVAIRALTNEYKDNPIALQLQRDIYVDDVISGCDNEAQAYSFYETSTSILATRSFNLRQWNTNNKYIHDIMTEENKANDKTSVSVLGLRWNTISDQLSIKTPDKPKFGPQTSKRDVVAYSATVYDPIGMFAPIVVKAKLIIQSLWLKDHHWDQPIDSDTLDKWNDVAIDLYNIKNIVIPRCYFSKPTQKVEIHAFADASSVAYGAAIYLLSEHNETCLVMAKSRVAPINSQLLTLPRLELMGTLIATRLSKYVSEALETKFCVTAHTLWSDNQAVLHWLHGNGKQDIFTKNRVSEILEFSQSLRYVNTADNPADLVTRGVQPETLSNSDFWWSGPSWLSNRDKWPGKIEFGKIIVNNDSESEVRKSKIENNISTPKVSEKCAQCPTTGTSDIVSDRPLLCTPPSQSRGHVNSENEISPHFHKSAEDFIKTAETVSGDIINTNREPPELQNSKINDQIVSLHVASESDNLLGHHFELHNEPNIAPKEIIHATESNSEPSLEKIIDIRRFNDLH</sequence>
<dbReference type="Gene3D" id="3.30.70.270">
    <property type="match status" value="1"/>
</dbReference>
<dbReference type="GeneID" id="102805019"/>
<protein>
    <submittedName>
        <fullName evidence="3">Uncharacterized protein LOC102805019</fullName>
    </submittedName>
</protein>
<dbReference type="PROSITE" id="PS50878">
    <property type="entry name" value="RT_POL"/>
    <property type="match status" value="1"/>
</dbReference>
<dbReference type="SUPFAM" id="SSF56672">
    <property type="entry name" value="DNA/RNA polymerases"/>
    <property type="match status" value="1"/>
</dbReference>
<dbReference type="PANTHER" id="PTHR47331:SF1">
    <property type="entry name" value="GAG-LIKE PROTEIN"/>
    <property type="match status" value="1"/>
</dbReference>
<evidence type="ECO:0000313" key="2">
    <source>
        <dbReference type="Proteomes" id="UP000694865"/>
    </source>
</evidence>
<dbReference type="InterPro" id="IPR043502">
    <property type="entry name" value="DNA/RNA_pol_sf"/>
</dbReference>
<feature type="domain" description="Reverse transcriptase" evidence="1">
    <location>
        <begin position="271"/>
        <end position="505"/>
    </location>
</feature>
<dbReference type="InterPro" id="IPR043128">
    <property type="entry name" value="Rev_trsase/Diguanyl_cyclase"/>
</dbReference>
<dbReference type="Pfam" id="PF05380">
    <property type="entry name" value="Peptidase_A17"/>
    <property type="match status" value="1"/>
</dbReference>
<name>A0ABM0MK94_SACKO</name>
<feature type="non-terminal residue" evidence="3">
    <location>
        <position position="927"/>
    </location>
</feature>
<dbReference type="Proteomes" id="UP000694865">
    <property type="component" value="Unplaced"/>
</dbReference>
<reference evidence="3" key="1">
    <citation type="submission" date="2025-08" db="UniProtKB">
        <authorList>
            <consortium name="RefSeq"/>
        </authorList>
    </citation>
    <scope>IDENTIFICATION</scope>
    <source>
        <tissue evidence="3">Testes</tissue>
    </source>
</reference>
<dbReference type="Pfam" id="PF00078">
    <property type="entry name" value="RVT_1"/>
    <property type="match status" value="1"/>
</dbReference>
<dbReference type="PANTHER" id="PTHR47331">
    <property type="entry name" value="PHD-TYPE DOMAIN-CONTAINING PROTEIN"/>
    <property type="match status" value="1"/>
</dbReference>
<dbReference type="InterPro" id="IPR000477">
    <property type="entry name" value="RT_dom"/>
</dbReference>
<organism evidence="2 3">
    <name type="scientific">Saccoglossus kowalevskii</name>
    <name type="common">Acorn worm</name>
    <dbReference type="NCBI Taxonomy" id="10224"/>
    <lineage>
        <taxon>Eukaryota</taxon>
        <taxon>Metazoa</taxon>
        <taxon>Hemichordata</taxon>
        <taxon>Enteropneusta</taxon>
        <taxon>Harrimaniidae</taxon>
        <taxon>Saccoglossus</taxon>
    </lineage>
</organism>
<dbReference type="RefSeq" id="XP_006820435.1">
    <property type="nucleotide sequence ID" value="XM_006820372.1"/>
</dbReference>
<dbReference type="Gene3D" id="3.10.10.10">
    <property type="entry name" value="HIV Type 1 Reverse Transcriptase, subunit A, domain 1"/>
    <property type="match status" value="1"/>
</dbReference>
<evidence type="ECO:0000313" key="3">
    <source>
        <dbReference type="RefSeq" id="XP_006820435.1"/>
    </source>
</evidence>
<gene>
    <name evidence="3" type="primary">LOC102805019</name>
</gene>
<keyword evidence="2" id="KW-1185">Reference proteome</keyword>
<proteinExistence type="predicted"/>
<dbReference type="InterPro" id="IPR008737">
    <property type="entry name" value="DUF1758"/>
</dbReference>
<accession>A0ABM0MK94</accession>
<evidence type="ECO:0000259" key="1">
    <source>
        <dbReference type="PROSITE" id="PS50878"/>
    </source>
</evidence>
<dbReference type="Pfam" id="PF05585">
    <property type="entry name" value="DUF1758"/>
    <property type="match status" value="1"/>
</dbReference>